<dbReference type="RefSeq" id="WP_106528507.1">
    <property type="nucleotide sequence ID" value="NZ_PYAW01000002.1"/>
</dbReference>
<organism evidence="8 9">
    <name type="scientific">Chitinophaga niastensis</name>
    <dbReference type="NCBI Taxonomy" id="536980"/>
    <lineage>
        <taxon>Bacteria</taxon>
        <taxon>Pseudomonadati</taxon>
        <taxon>Bacteroidota</taxon>
        <taxon>Chitinophagia</taxon>
        <taxon>Chitinophagales</taxon>
        <taxon>Chitinophagaceae</taxon>
        <taxon>Chitinophaga</taxon>
    </lineage>
</organism>
<dbReference type="GO" id="GO:0003755">
    <property type="term" value="F:peptidyl-prolyl cis-trans isomerase activity"/>
    <property type="evidence" value="ECO:0007669"/>
    <property type="project" value="UniProtKB-UniRule"/>
</dbReference>
<accession>A0A2P8HPF5</accession>
<dbReference type="PANTHER" id="PTHR10516:SF443">
    <property type="entry name" value="FK506-BINDING PROTEIN 59-RELATED"/>
    <property type="match status" value="1"/>
</dbReference>
<evidence type="ECO:0000313" key="9">
    <source>
        <dbReference type="Proteomes" id="UP000240971"/>
    </source>
</evidence>
<evidence type="ECO:0000256" key="4">
    <source>
        <dbReference type="PROSITE-ProRule" id="PRU00277"/>
    </source>
</evidence>
<dbReference type="InterPro" id="IPR001179">
    <property type="entry name" value="PPIase_FKBP_dom"/>
</dbReference>
<dbReference type="PANTHER" id="PTHR10516">
    <property type="entry name" value="PEPTIDYL-PROLYL CIS-TRANS ISOMERASE"/>
    <property type="match status" value="1"/>
</dbReference>
<dbReference type="AlphaFoldDB" id="A0A2P8HPF5"/>
<feature type="signal peptide" evidence="6">
    <location>
        <begin position="1"/>
        <end position="16"/>
    </location>
</feature>
<dbReference type="SUPFAM" id="SSF54534">
    <property type="entry name" value="FKBP-like"/>
    <property type="match status" value="1"/>
</dbReference>
<dbReference type="InterPro" id="IPR046357">
    <property type="entry name" value="PPIase_dom_sf"/>
</dbReference>
<dbReference type="Gene3D" id="3.10.50.40">
    <property type="match status" value="1"/>
</dbReference>
<dbReference type="Pfam" id="PF00254">
    <property type="entry name" value="FKBP_C"/>
    <property type="match status" value="1"/>
</dbReference>
<dbReference type="PROSITE" id="PS51257">
    <property type="entry name" value="PROKAR_LIPOPROTEIN"/>
    <property type="match status" value="1"/>
</dbReference>
<feature type="domain" description="PPIase FKBP-type" evidence="7">
    <location>
        <begin position="77"/>
        <end position="159"/>
    </location>
</feature>
<name>A0A2P8HPF5_CHINA</name>
<gene>
    <name evidence="8" type="ORF">CLV51_102961</name>
</gene>
<dbReference type="EMBL" id="PYAW01000002">
    <property type="protein sequence ID" value="PSL48099.1"/>
    <property type="molecule type" value="Genomic_DNA"/>
</dbReference>
<feature type="chain" id="PRO_5015185027" description="Peptidyl-prolyl cis-trans isomerase" evidence="6">
    <location>
        <begin position="17"/>
        <end position="161"/>
    </location>
</feature>
<comment type="catalytic activity">
    <reaction evidence="1 4 5">
        <text>[protein]-peptidylproline (omega=180) = [protein]-peptidylproline (omega=0)</text>
        <dbReference type="Rhea" id="RHEA:16237"/>
        <dbReference type="Rhea" id="RHEA-COMP:10747"/>
        <dbReference type="Rhea" id="RHEA-COMP:10748"/>
        <dbReference type="ChEBI" id="CHEBI:83833"/>
        <dbReference type="ChEBI" id="CHEBI:83834"/>
        <dbReference type="EC" id="5.2.1.8"/>
    </reaction>
</comment>
<evidence type="ECO:0000313" key="8">
    <source>
        <dbReference type="EMBL" id="PSL48099.1"/>
    </source>
</evidence>
<evidence type="ECO:0000259" key="7">
    <source>
        <dbReference type="PROSITE" id="PS50059"/>
    </source>
</evidence>
<sequence>MKKVFLLGGLFLVVLAACSKKDNTTPYDAVAQFNIDSAKIDTYLKANNITGVKHDSTYGIFYQIVKRGDTKDTAKATSNVKVGYIGTLLDKSKFDSNDSTTFDLNRVIQGWQIGIPKIGKGGEINLYLPSYYGYGPTSPGSGIPANAVLIFNVKLIDFTNK</sequence>
<dbReference type="InterPro" id="IPR050689">
    <property type="entry name" value="FKBP-type_PPIase"/>
</dbReference>
<dbReference type="EC" id="5.2.1.8" evidence="5"/>
<evidence type="ECO:0000256" key="2">
    <source>
        <dbReference type="ARBA" id="ARBA00023110"/>
    </source>
</evidence>
<comment type="caution">
    <text evidence="8">The sequence shown here is derived from an EMBL/GenBank/DDBJ whole genome shotgun (WGS) entry which is preliminary data.</text>
</comment>
<evidence type="ECO:0000256" key="5">
    <source>
        <dbReference type="RuleBase" id="RU003915"/>
    </source>
</evidence>
<dbReference type="PROSITE" id="PS50059">
    <property type="entry name" value="FKBP_PPIASE"/>
    <property type="match status" value="1"/>
</dbReference>
<evidence type="ECO:0000256" key="6">
    <source>
        <dbReference type="SAM" id="SignalP"/>
    </source>
</evidence>
<dbReference type="OrthoDB" id="669809at2"/>
<keyword evidence="6" id="KW-0732">Signal</keyword>
<dbReference type="Proteomes" id="UP000240971">
    <property type="component" value="Unassembled WGS sequence"/>
</dbReference>
<evidence type="ECO:0000256" key="3">
    <source>
        <dbReference type="ARBA" id="ARBA00023235"/>
    </source>
</evidence>
<keyword evidence="9" id="KW-1185">Reference proteome</keyword>
<keyword evidence="2 4" id="KW-0697">Rotamase</keyword>
<protein>
    <recommendedName>
        <fullName evidence="5">Peptidyl-prolyl cis-trans isomerase</fullName>
        <ecNumber evidence="5">5.2.1.8</ecNumber>
    </recommendedName>
</protein>
<reference evidence="8 9" key="1">
    <citation type="submission" date="2018-03" db="EMBL/GenBank/DDBJ databases">
        <title>Genomic Encyclopedia of Archaeal and Bacterial Type Strains, Phase II (KMG-II): from individual species to whole genera.</title>
        <authorList>
            <person name="Goeker M."/>
        </authorList>
    </citation>
    <scope>NUCLEOTIDE SEQUENCE [LARGE SCALE GENOMIC DNA]</scope>
    <source>
        <strain evidence="8 9">DSM 24859</strain>
    </source>
</reference>
<proteinExistence type="inferred from homology"/>
<evidence type="ECO:0000256" key="1">
    <source>
        <dbReference type="ARBA" id="ARBA00000971"/>
    </source>
</evidence>
<keyword evidence="3 4" id="KW-0413">Isomerase</keyword>
<comment type="similarity">
    <text evidence="5">Belongs to the FKBP-type PPIase family.</text>
</comment>